<dbReference type="InterPro" id="IPR035965">
    <property type="entry name" value="PAS-like_dom_sf"/>
</dbReference>
<dbReference type="GO" id="GO:0043709">
    <property type="term" value="P:cell adhesion involved in single-species biofilm formation"/>
    <property type="evidence" value="ECO:0007669"/>
    <property type="project" value="TreeGrafter"/>
</dbReference>
<dbReference type="STRING" id="430453.SAMN04487962_11945"/>
<dbReference type="GO" id="GO:0016301">
    <property type="term" value="F:kinase activity"/>
    <property type="evidence" value="ECO:0007669"/>
    <property type="project" value="UniProtKB-KW"/>
</dbReference>
<dbReference type="SMART" id="SM00267">
    <property type="entry name" value="GGDEF"/>
    <property type="match status" value="1"/>
</dbReference>
<feature type="domain" description="PAC" evidence="6">
    <location>
        <begin position="360"/>
        <end position="412"/>
    </location>
</feature>
<dbReference type="InterPro" id="IPR000160">
    <property type="entry name" value="GGDEF_dom"/>
</dbReference>
<dbReference type="EC" id="2.7.7.65" evidence="2"/>
<evidence type="ECO:0000259" key="5">
    <source>
        <dbReference type="PROSITE" id="PS50112"/>
    </source>
</evidence>
<dbReference type="PROSITE" id="PS50113">
    <property type="entry name" value="PAC"/>
    <property type="match status" value="1"/>
</dbReference>
<dbReference type="RefSeq" id="WP_091853942.1">
    <property type="nucleotide sequence ID" value="NZ_FOHZ01000019.1"/>
</dbReference>
<dbReference type="Gene3D" id="3.30.450.20">
    <property type="entry name" value="PAS domain"/>
    <property type="match status" value="2"/>
</dbReference>
<dbReference type="InterPro" id="IPR029016">
    <property type="entry name" value="GAF-like_dom_sf"/>
</dbReference>
<dbReference type="PROSITE" id="PS50887">
    <property type="entry name" value="GGDEF"/>
    <property type="match status" value="1"/>
</dbReference>
<dbReference type="InterPro" id="IPR029787">
    <property type="entry name" value="Nucleotide_cyclase"/>
</dbReference>
<dbReference type="SMART" id="SM00086">
    <property type="entry name" value="PAC"/>
    <property type="match status" value="2"/>
</dbReference>
<dbReference type="SMART" id="SM00065">
    <property type="entry name" value="GAF"/>
    <property type="match status" value="1"/>
</dbReference>
<protein>
    <recommendedName>
        <fullName evidence="2">diguanylate cyclase</fullName>
        <ecNumber evidence="2">2.7.7.65</ecNumber>
    </recommendedName>
</protein>
<dbReference type="AlphaFoldDB" id="A0A1I0GMB7"/>
<dbReference type="PANTHER" id="PTHR45138:SF9">
    <property type="entry name" value="DIGUANYLATE CYCLASE DGCM-RELATED"/>
    <property type="match status" value="1"/>
</dbReference>
<dbReference type="SUPFAM" id="SSF55073">
    <property type="entry name" value="Nucleotide cyclase"/>
    <property type="match status" value="1"/>
</dbReference>
<dbReference type="NCBIfam" id="TIGR00254">
    <property type="entry name" value="GGDEF"/>
    <property type="match status" value="1"/>
</dbReference>
<evidence type="ECO:0000256" key="4">
    <source>
        <dbReference type="ARBA" id="ARBA00034247"/>
    </source>
</evidence>
<dbReference type="GO" id="GO:0005886">
    <property type="term" value="C:plasma membrane"/>
    <property type="evidence" value="ECO:0007669"/>
    <property type="project" value="TreeGrafter"/>
</dbReference>
<name>A0A1I0GMB7_9GAMM</name>
<dbReference type="EMBL" id="FOHZ01000019">
    <property type="protein sequence ID" value="SET72346.1"/>
    <property type="molecule type" value="Genomic_DNA"/>
</dbReference>
<dbReference type="InterPro" id="IPR050469">
    <property type="entry name" value="Diguanylate_Cyclase"/>
</dbReference>
<dbReference type="CDD" id="cd00130">
    <property type="entry name" value="PAS"/>
    <property type="match status" value="2"/>
</dbReference>
<proteinExistence type="predicted"/>
<dbReference type="OrthoDB" id="9812358at2"/>
<dbReference type="InterPro" id="IPR001610">
    <property type="entry name" value="PAC"/>
</dbReference>
<sequence length="564" mass="62389">MTSAIKDTTVLEAALETVSDGVLITGPYPSLTIVYANAAFYAITGYSASEVLGKTPALLEGKDTPADWQGIFRSGNTTPTEVLNYRKGGAPLHVEWSIRSPASAESPAYRIAVLRDLTQPRALEHRQAQLELLASMQRKVSTAGLDLRVLRQKVVDVAMDATAAEAAAVEEVQGDMLVYTAVAGRARSVAGFRLPVDASLSGTCYKAQIPIFCADVHLDSRVDQDKAEQAGFRSGMLVPLLHADHCFGALKVYSSEPGAFQRDQLKLLEMASHVLAASLYDARQFKSEQDRRTLLVDALPILISFVDNQYRYGEINAAYSRWFDVHPDQILGRKVEDVLGETAFNKIRHYVDTALAGERVRFEMTVPYSRGGPRPVEAEYIPVYDANDTVMGFYALVRDLTERRTAERDHLTHIYNRRGFDRLLKGAIATAARYRRPLSLLFLDIDHFKPVNDQCGHTVGDELLRQVANLLRQLARESDIVCRWGGEEFAVLTPETALGEAQELAERLRVAIASDVASPLGPITVSIGVAELKLQEPENSLIQRADQALYWAKEKGRNRVETVD</sequence>
<dbReference type="Pfam" id="PF13185">
    <property type="entry name" value="GAF_2"/>
    <property type="match status" value="1"/>
</dbReference>
<keyword evidence="3" id="KW-0418">Kinase</keyword>
<evidence type="ECO:0000313" key="8">
    <source>
        <dbReference type="EMBL" id="SET72346.1"/>
    </source>
</evidence>
<dbReference type="GO" id="GO:0052621">
    <property type="term" value="F:diguanylate cyclase activity"/>
    <property type="evidence" value="ECO:0007669"/>
    <property type="project" value="UniProtKB-EC"/>
</dbReference>
<evidence type="ECO:0000256" key="3">
    <source>
        <dbReference type="ARBA" id="ARBA00022777"/>
    </source>
</evidence>
<dbReference type="CDD" id="cd01949">
    <property type="entry name" value="GGDEF"/>
    <property type="match status" value="1"/>
</dbReference>
<dbReference type="Proteomes" id="UP000198762">
    <property type="component" value="Unassembled WGS sequence"/>
</dbReference>
<evidence type="ECO:0000259" key="6">
    <source>
        <dbReference type="PROSITE" id="PS50113"/>
    </source>
</evidence>
<feature type="domain" description="GGDEF" evidence="7">
    <location>
        <begin position="436"/>
        <end position="564"/>
    </location>
</feature>
<evidence type="ECO:0000256" key="2">
    <source>
        <dbReference type="ARBA" id="ARBA00012528"/>
    </source>
</evidence>
<dbReference type="PANTHER" id="PTHR45138">
    <property type="entry name" value="REGULATORY COMPONENTS OF SENSORY TRANSDUCTION SYSTEM"/>
    <property type="match status" value="1"/>
</dbReference>
<evidence type="ECO:0000313" key="9">
    <source>
        <dbReference type="Proteomes" id="UP000198762"/>
    </source>
</evidence>
<dbReference type="InterPro" id="IPR013656">
    <property type="entry name" value="PAS_4"/>
</dbReference>
<dbReference type="InterPro" id="IPR003018">
    <property type="entry name" value="GAF"/>
</dbReference>
<keyword evidence="9" id="KW-1185">Reference proteome</keyword>
<reference evidence="9" key="1">
    <citation type="submission" date="2016-10" db="EMBL/GenBank/DDBJ databases">
        <authorList>
            <person name="Varghese N."/>
            <person name="Submissions S."/>
        </authorList>
    </citation>
    <scope>NUCLEOTIDE SEQUENCE [LARGE SCALE GENOMIC DNA]</scope>
    <source>
        <strain evidence="9">CGMCC 1.6489</strain>
    </source>
</reference>
<comment type="catalytic activity">
    <reaction evidence="4">
        <text>2 GTP = 3',3'-c-di-GMP + 2 diphosphate</text>
        <dbReference type="Rhea" id="RHEA:24898"/>
        <dbReference type="ChEBI" id="CHEBI:33019"/>
        <dbReference type="ChEBI" id="CHEBI:37565"/>
        <dbReference type="ChEBI" id="CHEBI:58805"/>
        <dbReference type="EC" id="2.7.7.65"/>
    </reaction>
</comment>
<dbReference type="SUPFAM" id="SSF55781">
    <property type="entry name" value="GAF domain-like"/>
    <property type="match status" value="1"/>
</dbReference>
<comment type="cofactor">
    <cofactor evidence="1">
        <name>Mg(2+)</name>
        <dbReference type="ChEBI" id="CHEBI:18420"/>
    </cofactor>
</comment>
<dbReference type="SUPFAM" id="SSF55785">
    <property type="entry name" value="PYP-like sensor domain (PAS domain)"/>
    <property type="match status" value="2"/>
</dbReference>
<accession>A0A1I0GMB7</accession>
<dbReference type="InterPro" id="IPR000014">
    <property type="entry name" value="PAS"/>
</dbReference>
<dbReference type="PROSITE" id="PS50112">
    <property type="entry name" value="PAS"/>
    <property type="match status" value="1"/>
</dbReference>
<dbReference type="InterPro" id="IPR043128">
    <property type="entry name" value="Rev_trsase/Diguanyl_cyclase"/>
</dbReference>
<dbReference type="FunFam" id="3.30.70.270:FF:000001">
    <property type="entry name" value="Diguanylate cyclase domain protein"/>
    <property type="match status" value="1"/>
</dbReference>
<dbReference type="Gene3D" id="3.30.450.40">
    <property type="match status" value="1"/>
</dbReference>
<organism evidence="8 9">
    <name type="scientific">Marinobacter segnicrescens</name>
    <dbReference type="NCBI Taxonomy" id="430453"/>
    <lineage>
        <taxon>Bacteria</taxon>
        <taxon>Pseudomonadati</taxon>
        <taxon>Pseudomonadota</taxon>
        <taxon>Gammaproteobacteria</taxon>
        <taxon>Pseudomonadales</taxon>
        <taxon>Marinobacteraceae</taxon>
        <taxon>Marinobacter</taxon>
    </lineage>
</organism>
<dbReference type="Pfam" id="PF08448">
    <property type="entry name" value="PAS_4"/>
    <property type="match status" value="1"/>
</dbReference>
<gene>
    <name evidence="8" type="ORF">SAMN04487962_11945</name>
</gene>
<dbReference type="Gene3D" id="3.30.70.270">
    <property type="match status" value="1"/>
</dbReference>
<dbReference type="Pfam" id="PF13426">
    <property type="entry name" value="PAS_9"/>
    <property type="match status" value="1"/>
</dbReference>
<dbReference type="Pfam" id="PF00990">
    <property type="entry name" value="GGDEF"/>
    <property type="match status" value="1"/>
</dbReference>
<evidence type="ECO:0000259" key="7">
    <source>
        <dbReference type="PROSITE" id="PS50887"/>
    </source>
</evidence>
<dbReference type="SMART" id="SM00091">
    <property type="entry name" value="PAS"/>
    <property type="match status" value="2"/>
</dbReference>
<dbReference type="InterPro" id="IPR000700">
    <property type="entry name" value="PAS-assoc_C"/>
</dbReference>
<feature type="domain" description="PAS" evidence="5">
    <location>
        <begin position="7"/>
        <end position="60"/>
    </location>
</feature>
<keyword evidence="3" id="KW-0808">Transferase</keyword>
<evidence type="ECO:0000256" key="1">
    <source>
        <dbReference type="ARBA" id="ARBA00001946"/>
    </source>
</evidence>
<dbReference type="NCBIfam" id="TIGR00229">
    <property type="entry name" value="sensory_box"/>
    <property type="match status" value="2"/>
</dbReference>
<dbReference type="GO" id="GO:1902201">
    <property type="term" value="P:negative regulation of bacterial-type flagellum-dependent cell motility"/>
    <property type="evidence" value="ECO:0007669"/>
    <property type="project" value="TreeGrafter"/>
</dbReference>